<dbReference type="AlphaFoldDB" id="A0A398DLT3"/>
<dbReference type="RefSeq" id="WP_119086905.1">
    <property type="nucleotide sequence ID" value="NZ_QXIV01000008.1"/>
</dbReference>
<keyword evidence="2" id="KW-0479">Metal-binding</keyword>
<accession>A0A398DLT3</accession>
<dbReference type="SUPFAM" id="SSF54862">
    <property type="entry name" value="4Fe-4S ferredoxins"/>
    <property type="match status" value="1"/>
</dbReference>
<keyword evidence="3" id="KW-0408">Iron</keyword>
<keyword evidence="1" id="KW-0004">4Fe-4S</keyword>
<evidence type="ECO:0000256" key="4">
    <source>
        <dbReference type="ARBA" id="ARBA00023014"/>
    </source>
</evidence>
<sequence>MAKNWYPIVDKDKCIQCHECVNFCSHGVYAIDKDGYPEVVNPDNCVEFCRGCSKICDNKAISYFGEGRK</sequence>
<dbReference type="InterPro" id="IPR017896">
    <property type="entry name" value="4Fe4S_Fe-S-bd"/>
</dbReference>
<dbReference type="PANTHER" id="PTHR43687">
    <property type="entry name" value="ADENYLYLSULFATE REDUCTASE, BETA SUBUNIT"/>
    <property type="match status" value="1"/>
</dbReference>
<evidence type="ECO:0000256" key="3">
    <source>
        <dbReference type="ARBA" id="ARBA00023004"/>
    </source>
</evidence>
<dbReference type="InterPro" id="IPR050572">
    <property type="entry name" value="Fe-S_Ferredoxin"/>
</dbReference>
<gene>
    <name evidence="7" type="ORF">SMC2_04010</name>
    <name evidence="6" type="ORF">SMC3_07150</name>
</gene>
<dbReference type="Gene3D" id="3.30.70.20">
    <property type="match status" value="1"/>
</dbReference>
<dbReference type="PROSITE" id="PS51379">
    <property type="entry name" value="4FE4S_FER_2"/>
    <property type="match status" value="2"/>
</dbReference>
<comment type="caution">
    <text evidence="6">The sequence shown here is derived from an EMBL/GenBank/DDBJ whole genome shotgun (WGS) entry which is preliminary data.</text>
</comment>
<evidence type="ECO:0000259" key="5">
    <source>
        <dbReference type="PROSITE" id="PS51379"/>
    </source>
</evidence>
<dbReference type="EMBL" id="QXIW01000031">
    <property type="protein sequence ID" value="RIE12164.1"/>
    <property type="molecule type" value="Genomic_DNA"/>
</dbReference>
<keyword evidence="8" id="KW-1185">Reference proteome</keyword>
<reference evidence="8 9" key="1">
    <citation type="submission" date="2018-09" db="EMBL/GenBank/DDBJ databases">
        <title>Discovery and Ecogenomic Context for Candidatus Cryosericales, a Global Caldiserica Order Active in Thawing Permafrost.</title>
        <authorList>
            <person name="Martinez M.A."/>
            <person name="Woodcroft B.J."/>
            <person name="Ignacio Espinoza J.C."/>
            <person name="Zayed A."/>
            <person name="Singleton C.M."/>
            <person name="Boyd J."/>
            <person name="Li Y.-F."/>
            <person name="Purvine S."/>
            <person name="Maughan H."/>
            <person name="Hodgkins S.B."/>
            <person name="Anderson D."/>
            <person name="Sederholm M."/>
            <person name="Temperton B."/>
            <person name="Saleska S.R."/>
            <person name="Tyson G.W."/>
            <person name="Rich V.I."/>
        </authorList>
    </citation>
    <scope>NUCLEOTIDE SEQUENCE [LARGE SCALE GENOMIC DNA]</scope>
    <source>
        <strain evidence="7 8">SMC2</strain>
        <strain evidence="6 9">SMC3</strain>
    </source>
</reference>
<evidence type="ECO:0000313" key="7">
    <source>
        <dbReference type="EMBL" id="RIE14083.1"/>
    </source>
</evidence>
<evidence type="ECO:0000313" key="9">
    <source>
        <dbReference type="Proteomes" id="UP000266042"/>
    </source>
</evidence>
<evidence type="ECO:0000313" key="6">
    <source>
        <dbReference type="EMBL" id="RIE12164.1"/>
    </source>
</evidence>
<dbReference type="GO" id="GO:0046872">
    <property type="term" value="F:metal ion binding"/>
    <property type="evidence" value="ECO:0007669"/>
    <property type="project" value="UniProtKB-KW"/>
</dbReference>
<dbReference type="EMBL" id="QXIX01000032">
    <property type="protein sequence ID" value="RIE14083.1"/>
    <property type="molecule type" value="Genomic_DNA"/>
</dbReference>
<organism evidence="6 9">
    <name type="scientific">Candidatus Cryosericum hinesii</name>
    <dbReference type="NCBI Taxonomy" id="2290915"/>
    <lineage>
        <taxon>Bacteria</taxon>
        <taxon>Pseudomonadati</taxon>
        <taxon>Caldisericota/Cryosericota group</taxon>
        <taxon>Candidatus Cryosericota</taxon>
        <taxon>Candidatus Cryosericia</taxon>
        <taxon>Candidatus Cryosericales</taxon>
        <taxon>Candidatus Cryosericaceae</taxon>
        <taxon>Candidatus Cryosericum</taxon>
    </lineage>
</organism>
<dbReference type="Proteomes" id="UP000265724">
    <property type="component" value="Unassembled WGS sequence"/>
</dbReference>
<proteinExistence type="predicted"/>
<evidence type="ECO:0000313" key="8">
    <source>
        <dbReference type="Proteomes" id="UP000265724"/>
    </source>
</evidence>
<keyword evidence="4" id="KW-0411">Iron-sulfur</keyword>
<feature type="domain" description="4Fe-4S ferredoxin-type" evidence="5">
    <location>
        <begin position="35"/>
        <end position="66"/>
    </location>
</feature>
<dbReference type="Proteomes" id="UP000266042">
    <property type="component" value="Unassembled WGS sequence"/>
</dbReference>
<name>A0A398DLT3_9BACT</name>
<protein>
    <submittedName>
        <fullName evidence="6">4Fe-4S dicluster domain-containing protein</fullName>
    </submittedName>
</protein>
<dbReference type="PANTHER" id="PTHR43687:SF1">
    <property type="entry name" value="FERREDOXIN III"/>
    <property type="match status" value="1"/>
</dbReference>
<evidence type="ECO:0000256" key="1">
    <source>
        <dbReference type="ARBA" id="ARBA00022485"/>
    </source>
</evidence>
<dbReference type="Pfam" id="PF13237">
    <property type="entry name" value="Fer4_10"/>
    <property type="match status" value="1"/>
</dbReference>
<evidence type="ECO:0000256" key="2">
    <source>
        <dbReference type="ARBA" id="ARBA00022723"/>
    </source>
</evidence>
<feature type="domain" description="4Fe-4S ferredoxin-type" evidence="5">
    <location>
        <begin position="5"/>
        <end position="34"/>
    </location>
</feature>
<dbReference type="GO" id="GO:0051539">
    <property type="term" value="F:4 iron, 4 sulfur cluster binding"/>
    <property type="evidence" value="ECO:0007669"/>
    <property type="project" value="UniProtKB-KW"/>
</dbReference>